<dbReference type="Proteomes" id="UP000694547">
    <property type="component" value="Chromosome 2"/>
</dbReference>
<name>A0A8C8URW4_PERMB</name>
<dbReference type="AlphaFoldDB" id="A0A8C8URW4"/>
<dbReference type="Gene3D" id="1.20.5.820">
    <property type="entry name" value="Preprotein translocase SecE subunit"/>
    <property type="match status" value="1"/>
</dbReference>
<keyword evidence="3" id="KW-0813">Transport</keyword>
<sequence length="64" mass="7630">MDQVKQFVEPSWQFTKDSIRLVKRRPKPDRKEFLKIAVATEIRFAIMRFVAFLVKLIHISVLIT</sequence>
<comment type="similarity">
    <text evidence="2">Belongs to the SecE/SEC61-gamma family.</text>
</comment>
<keyword evidence="10" id="KW-1185">Reference proteome</keyword>
<proteinExistence type="inferred from homology"/>
<accession>A0A8C8URW4</accession>
<evidence type="ECO:0000313" key="9">
    <source>
        <dbReference type="Ensembl" id="ENSPEMP00000034347.1"/>
    </source>
</evidence>
<dbReference type="PANTHER" id="PTHR12309">
    <property type="entry name" value="SEC61 GAMMA SUBUNIT"/>
    <property type="match status" value="1"/>
</dbReference>
<evidence type="ECO:0000256" key="6">
    <source>
        <dbReference type="ARBA" id="ARBA00022989"/>
    </source>
</evidence>
<keyword evidence="8" id="KW-0472">Membrane</keyword>
<evidence type="ECO:0000256" key="8">
    <source>
        <dbReference type="ARBA" id="ARBA00023136"/>
    </source>
</evidence>
<keyword evidence="5" id="KW-0653">Protein transport</keyword>
<dbReference type="SUPFAM" id="SSF103456">
    <property type="entry name" value="Preprotein translocase SecE subunit"/>
    <property type="match status" value="1"/>
</dbReference>
<reference evidence="9" key="2">
    <citation type="submission" date="2025-08" db="UniProtKB">
        <authorList>
            <consortium name="Ensembl"/>
        </authorList>
    </citation>
    <scope>IDENTIFICATION</scope>
</reference>
<keyword evidence="4" id="KW-0812">Transmembrane</keyword>
<organism evidence="9 10">
    <name type="scientific">Peromyscus maniculatus bairdii</name>
    <name type="common">Prairie deer mouse</name>
    <dbReference type="NCBI Taxonomy" id="230844"/>
    <lineage>
        <taxon>Eukaryota</taxon>
        <taxon>Metazoa</taxon>
        <taxon>Chordata</taxon>
        <taxon>Craniata</taxon>
        <taxon>Vertebrata</taxon>
        <taxon>Euteleostomi</taxon>
        <taxon>Mammalia</taxon>
        <taxon>Eutheria</taxon>
        <taxon>Euarchontoglires</taxon>
        <taxon>Glires</taxon>
        <taxon>Rodentia</taxon>
        <taxon>Myomorpha</taxon>
        <taxon>Muroidea</taxon>
        <taxon>Cricetidae</taxon>
        <taxon>Neotominae</taxon>
        <taxon>Peromyscus</taxon>
    </lineage>
</organism>
<reference evidence="9" key="3">
    <citation type="submission" date="2025-09" db="UniProtKB">
        <authorList>
            <consortium name="Ensembl"/>
        </authorList>
    </citation>
    <scope>IDENTIFICATION</scope>
</reference>
<keyword evidence="6" id="KW-1133">Transmembrane helix</keyword>
<evidence type="ECO:0008006" key="11">
    <source>
        <dbReference type="Google" id="ProtNLM"/>
    </source>
</evidence>
<protein>
    <recommendedName>
        <fullName evidence="11">Protein transport protein Sec61 subunit gamma</fullName>
    </recommendedName>
</protein>
<evidence type="ECO:0000256" key="3">
    <source>
        <dbReference type="ARBA" id="ARBA00022448"/>
    </source>
</evidence>
<evidence type="ECO:0000256" key="5">
    <source>
        <dbReference type="ARBA" id="ARBA00022927"/>
    </source>
</evidence>
<dbReference type="GeneTree" id="ENSGT01080000259893"/>
<dbReference type="GO" id="GO:0006605">
    <property type="term" value="P:protein targeting"/>
    <property type="evidence" value="ECO:0007669"/>
    <property type="project" value="InterPro"/>
</dbReference>
<dbReference type="Ensembl" id="ENSPEMT00000039790.1">
    <property type="protein sequence ID" value="ENSPEMP00000034347.1"/>
    <property type="gene ID" value="ENSPEMG00000028786.1"/>
</dbReference>
<evidence type="ECO:0000256" key="2">
    <source>
        <dbReference type="ARBA" id="ARBA00008274"/>
    </source>
</evidence>
<evidence type="ECO:0000256" key="7">
    <source>
        <dbReference type="ARBA" id="ARBA00023010"/>
    </source>
</evidence>
<dbReference type="GO" id="GO:0016020">
    <property type="term" value="C:membrane"/>
    <property type="evidence" value="ECO:0007669"/>
    <property type="project" value="UniProtKB-SubCell"/>
</dbReference>
<reference evidence="9 10" key="1">
    <citation type="submission" date="2018-10" db="EMBL/GenBank/DDBJ databases">
        <title>Improved assembly of the deer mouse Peromyscus maniculatus genome.</title>
        <authorList>
            <person name="Lassance J.-M."/>
            <person name="Hoekstra H.E."/>
        </authorList>
    </citation>
    <scope>NUCLEOTIDE SEQUENCE [LARGE SCALE GENOMIC DNA]</scope>
</reference>
<dbReference type="InterPro" id="IPR023391">
    <property type="entry name" value="Prot_translocase_SecE_dom_sf"/>
</dbReference>
<evidence type="ECO:0000313" key="10">
    <source>
        <dbReference type="Proteomes" id="UP000694547"/>
    </source>
</evidence>
<comment type="subcellular location">
    <subcellularLocation>
        <location evidence="1">Membrane</location>
    </subcellularLocation>
</comment>
<evidence type="ECO:0000256" key="1">
    <source>
        <dbReference type="ARBA" id="ARBA00004370"/>
    </source>
</evidence>
<evidence type="ECO:0000256" key="4">
    <source>
        <dbReference type="ARBA" id="ARBA00022692"/>
    </source>
</evidence>
<dbReference type="InterPro" id="IPR001901">
    <property type="entry name" value="Translocase_SecE/Sec61-g"/>
</dbReference>
<dbReference type="GO" id="GO:0006886">
    <property type="term" value="P:intracellular protein transport"/>
    <property type="evidence" value="ECO:0007669"/>
    <property type="project" value="InterPro"/>
</dbReference>
<dbReference type="Pfam" id="PF00584">
    <property type="entry name" value="SecE"/>
    <property type="match status" value="1"/>
</dbReference>
<keyword evidence="7" id="KW-0811">Translocation</keyword>